<organism evidence="2 3">
    <name type="scientific">Bremerella cremea</name>
    <dbReference type="NCBI Taxonomy" id="1031537"/>
    <lineage>
        <taxon>Bacteria</taxon>
        <taxon>Pseudomonadati</taxon>
        <taxon>Planctomycetota</taxon>
        <taxon>Planctomycetia</taxon>
        <taxon>Pirellulales</taxon>
        <taxon>Pirellulaceae</taxon>
        <taxon>Bremerella</taxon>
    </lineage>
</organism>
<evidence type="ECO:0000259" key="1">
    <source>
        <dbReference type="Pfam" id="PF00534"/>
    </source>
</evidence>
<dbReference type="InterPro" id="IPR001296">
    <property type="entry name" value="Glyco_trans_1"/>
</dbReference>
<evidence type="ECO:0000313" key="2">
    <source>
        <dbReference type="EMBL" id="RCS43210.1"/>
    </source>
</evidence>
<dbReference type="EMBL" id="QPEX01000039">
    <property type="protein sequence ID" value="RCS43210.1"/>
    <property type="molecule type" value="Genomic_DNA"/>
</dbReference>
<feature type="domain" description="Glycosyl transferase family 1" evidence="1">
    <location>
        <begin position="30"/>
        <end position="112"/>
    </location>
</feature>
<dbReference type="RefSeq" id="WP_114370863.1">
    <property type="nucleotide sequence ID" value="NZ_QPEX01000039.1"/>
</dbReference>
<protein>
    <submittedName>
        <fullName evidence="2">Glycosyltransferase</fullName>
    </submittedName>
</protein>
<evidence type="ECO:0000313" key="3">
    <source>
        <dbReference type="Proteomes" id="UP000253562"/>
    </source>
</evidence>
<dbReference type="SUPFAM" id="SSF53756">
    <property type="entry name" value="UDP-Glycosyltransferase/glycogen phosphorylase"/>
    <property type="match status" value="1"/>
</dbReference>
<proteinExistence type="predicted"/>
<dbReference type="Pfam" id="PF00534">
    <property type="entry name" value="Glycos_transf_1"/>
    <property type="match status" value="1"/>
</dbReference>
<dbReference type="OrthoDB" id="283384at2"/>
<dbReference type="Proteomes" id="UP000253562">
    <property type="component" value="Unassembled WGS sequence"/>
</dbReference>
<sequence length="148" mass="16409">MVSPRFWLVDVRNQIHTRARAGSQLSALIRTLSTFGRVAAEAMMNGILVVGSNRGALPEVIGDGGIPLEIPERITPSSRELITAEELVAWGDAITRLWDDQSLRQKMTRIAKVRSENWSVEQILADFELLVESLECSPNPDPSVMKDP</sequence>
<reference evidence="2 3" key="1">
    <citation type="submission" date="2018-07" db="EMBL/GenBank/DDBJ databases">
        <title>Comparative genomes isolates from brazilian mangrove.</title>
        <authorList>
            <person name="De Araujo J.E."/>
            <person name="Taketani R.G."/>
            <person name="Silva M.C.P."/>
            <person name="Lourenco M.V."/>
            <person name="Oliveira V.M."/>
            <person name="Andreote F.D."/>
        </authorList>
    </citation>
    <scope>NUCLEOTIDE SEQUENCE [LARGE SCALE GENOMIC DNA]</scope>
    <source>
        <strain evidence="2 3">HEX PRIS-MGV</strain>
    </source>
</reference>
<dbReference type="Gene3D" id="3.40.50.2000">
    <property type="entry name" value="Glycogen Phosphorylase B"/>
    <property type="match status" value="1"/>
</dbReference>
<dbReference type="AlphaFoldDB" id="A0A368KM90"/>
<name>A0A368KM90_9BACT</name>
<gene>
    <name evidence="2" type="ORF">DTL42_18805</name>
</gene>
<keyword evidence="2" id="KW-0808">Transferase</keyword>
<dbReference type="GO" id="GO:0016757">
    <property type="term" value="F:glycosyltransferase activity"/>
    <property type="evidence" value="ECO:0007669"/>
    <property type="project" value="InterPro"/>
</dbReference>
<accession>A0A368KM90</accession>
<comment type="caution">
    <text evidence="2">The sequence shown here is derived from an EMBL/GenBank/DDBJ whole genome shotgun (WGS) entry which is preliminary data.</text>
</comment>